<feature type="compositionally biased region" description="Low complexity" evidence="2">
    <location>
        <begin position="58"/>
        <end position="68"/>
    </location>
</feature>
<keyword evidence="3" id="KW-1133">Transmembrane helix</keyword>
<dbReference type="InterPro" id="IPR050922">
    <property type="entry name" value="LytR/CpsA/Psr_CW_biosynth"/>
</dbReference>
<evidence type="ECO:0000313" key="5">
    <source>
        <dbReference type="EMBL" id="QNH95380.1"/>
    </source>
</evidence>
<feature type="region of interest" description="Disordered" evidence="2">
    <location>
        <begin position="1"/>
        <end position="169"/>
    </location>
</feature>
<dbReference type="Proteomes" id="UP000515275">
    <property type="component" value="Chromosome"/>
</dbReference>
<evidence type="ECO:0000313" key="6">
    <source>
        <dbReference type="Proteomes" id="UP000515275"/>
    </source>
</evidence>
<keyword evidence="3" id="KW-0812">Transmembrane</keyword>
<dbReference type="PANTHER" id="PTHR33392">
    <property type="entry name" value="POLYISOPRENYL-TEICHOIC ACID--PEPTIDOGLYCAN TEICHOIC ACID TRANSFERASE TAGU"/>
    <property type="match status" value="1"/>
</dbReference>
<keyword evidence="3" id="KW-0472">Membrane</keyword>
<feature type="domain" description="Cell envelope-related transcriptional attenuator" evidence="4">
    <location>
        <begin position="257"/>
        <end position="401"/>
    </location>
</feature>
<evidence type="ECO:0000256" key="1">
    <source>
        <dbReference type="ARBA" id="ARBA00006068"/>
    </source>
</evidence>
<protein>
    <submittedName>
        <fullName evidence="5">LytR family transcriptional regulator</fullName>
    </submittedName>
</protein>
<sequence length="479" mass="52299">MNSRPGDYSHKDDDCAYDHNGNPLVDRFGRPVRRRSNLPRPQSSNSHSDQSRAGIRRSSTSSPNSNSTGRHRRPSAQPQPPQYRRTIAPGSSAHSGYQDYSNAAYPAGDYPPDRYAARSSRNSAYSSQGYGDNQDYRDREHAPRAGYDQRLSASQYGRDGQRWRRPQAKNTSFKRRRFPLFKTLGAILLVLCALVIGTGIWVDTSLNRTDALTTYDGRPGNTKGTNWLLVGSDSRAGLSEADAERLSAGEINDSAGRTDTIMVVNIPTFGGKPKIISFPRDSYVNIPGHGMNKINAAFSLGGPQLLQKTIEQATGWRIDHYAEIGFGGFASLVDSVGGITMCLDQPLQDPMAGINLQAGCQKMNGVTALGYVRSRYTSAGGDLDRARRQREFVSALSKKIASPGTLLNPFTFFPVVKGMTGSLTVDKGTHVWNLTRLGLAIAGGTEQVEIPVAGYQDLDVGNVVMWDEQGAEQLFASLR</sequence>
<proteinExistence type="inferred from homology"/>
<feature type="compositionally biased region" description="Basic and acidic residues" evidence="2">
    <location>
        <begin position="134"/>
        <end position="143"/>
    </location>
</feature>
<dbReference type="NCBIfam" id="TIGR00350">
    <property type="entry name" value="lytR_cpsA_psr"/>
    <property type="match status" value="1"/>
</dbReference>
<dbReference type="Gene3D" id="3.40.630.190">
    <property type="entry name" value="LCP protein"/>
    <property type="match status" value="1"/>
</dbReference>
<reference evidence="5 6" key="1">
    <citation type="submission" date="2019-12" db="EMBL/GenBank/DDBJ databases">
        <title>Corynebacterium sp. nov., isolated from feces of the Anser Albifrons in China.</title>
        <authorList>
            <person name="Liu Q."/>
        </authorList>
    </citation>
    <scope>NUCLEOTIDE SEQUENCE [LARGE SCALE GENOMIC DNA]</scope>
    <source>
        <strain evidence="5 6">23H37-10</strain>
    </source>
</reference>
<dbReference type="EMBL" id="CP046883">
    <property type="protein sequence ID" value="QNH95380.1"/>
    <property type="molecule type" value="Genomic_DNA"/>
</dbReference>
<evidence type="ECO:0000256" key="3">
    <source>
        <dbReference type="SAM" id="Phobius"/>
    </source>
</evidence>
<dbReference type="KEGG" id="cans:GP473_00520"/>
<comment type="similarity">
    <text evidence="1">Belongs to the LytR/CpsA/Psr (LCP) family.</text>
</comment>
<feature type="compositionally biased region" description="Basic and acidic residues" evidence="2">
    <location>
        <begin position="7"/>
        <end position="17"/>
    </location>
</feature>
<dbReference type="Pfam" id="PF03816">
    <property type="entry name" value="LytR_cpsA_psr"/>
    <property type="match status" value="1"/>
</dbReference>
<feature type="compositionally biased region" description="Polar residues" evidence="2">
    <location>
        <begin position="39"/>
        <end position="48"/>
    </location>
</feature>
<feature type="compositionally biased region" description="Low complexity" evidence="2">
    <location>
        <begin position="117"/>
        <end position="127"/>
    </location>
</feature>
<organism evidence="5 6">
    <name type="scientific">Corynebacterium anserum</name>
    <dbReference type="NCBI Taxonomy" id="2684406"/>
    <lineage>
        <taxon>Bacteria</taxon>
        <taxon>Bacillati</taxon>
        <taxon>Actinomycetota</taxon>
        <taxon>Actinomycetes</taxon>
        <taxon>Mycobacteriales</taxon>
        <taxon>Corynebacteriaceae</taxon>
        <taxon>Corynebacterium</taxon>
    </lineage>
</organism>
<feature type="transmembrane region" description="Helical" evidence="3">
    <location>
        <begin position="180"/>
        <end position="202"/>
    </location>
</feature>
<dbReference type="AlphaFoldDB" id="A0A7G7YLL0"/>
<accession>A0A7G7YLL0</accession>
<evidence type="ECO:0000256" key="2">
    <source>
        <dbReference type="SAM" id="MobiDB-lite"/>
    </source>
</evidence>
<dbReference type="PANTHER" id="PTHR33392:SF6">
    <property type="entry name" value="POLYISOPRENYL-TEICHOIC ACID--PEPTIDOGLYCAN TEICHOIC ACID TRANSFERASE TAGU"/>
    <property type="match status" value="1"/>
</dbReference>
<name>A0A7G7YLL0_9CORY</name>
<dbReference type="InterPro" id="IPR004474">
    <property type="entry name" value="LytR_CpsA_psr"/>
</dbReference>
<gene>
    <name evidence="5" type="ORF">GP473_00520</name>
</gene>
<evidence type="ECO:0000259" key="4">
    <source>
        <dbReference type="Pfam" id="PF03816"/>
    </source>
</evidence>
<keyword evidence="6" id="KW-1185">Reference proteome</keyword>
<feature type="compositionally biased region" description="Polar residues" evidence="2">
    <location>
        <begin position="92"/>
        <end position="101"/>
    </location>
</feature>
<dbReference type="RefSeq" id="WP_186276942.1">
    <property type="nucleotide sequence ID" value="NZ_CP046883.1"/>
</dbReference>